<organism evidence="4 5">
    <name type="scientific">Reichenbachiella agariperforans</name>
    <dbReference type="NCBI Taxonomy" id="156994"/>
    <lineage>
        <taxon>Bacteria</taxon>
        <taxon>Pseudomonadati</taxon>
        <taxon>Bacteroidota</taxon>
        <taxon>Cytophagia</taxon>
        <taxon>Cytophagales</taxon>
        <taxon>Reichenbachiellaceae</taxon>
        <taxon>Reichenbachiella</taxon>
    </lineage>
</organism>
<keyword evidence="1" id="KW-0812">Transmembrane</keyword>
<dbReference type="RefSeq" id="WP_170863745.1">
    <property type="nucleotide sequence ID" value="NZ_FRAA01000002.1"/>
</dbReference>
<dbReference type="EMBL" id="FRAA01000002">
    <property type="protein sequence ID" value="SHJ89614.1"/>
    <property type="molecule type" value="Genomic_DNA"/>
</dbReference>
<feature type="domain" description="Heparan-alpha-glucosaminide N-acetyltransferase catalytic" evidence="3">
    <location>
        <begin position="6"/>
        <end position="145"/>
    </location>
</feature>
<dbReference type="PANTHER" id="PTHR30590:SF2">
    <property type="entry name" value="INNER MEMBRANE PROTEIN"/>
    <property type="match status" value="1"/>
</dbReference>
<accession>A0A1M6N1P6</accession>
<reference evidence="5" key="1">
    <citation type="submission" date="2016-11" db="EMBL/GenBank/DDBJ databases">
        <authorList>
            <person name="Varghese N."/>
            <person name="Submissions S."/>
        </authorList>
    </citation>
    <scope>NUCLEOTIDE SEQUENCE [LARGE SCALE GENOMIC DNA]</scope>
    <source>
        <strain evidence="5">DSM 26134</strain>
    </source>
</reference>
<feature type="transmembrane region" description="Helical" evidence="1">
    <location>
        <begin position="50"/>
        <end position="72"/>
    </location>
</feature>
<proteinExistence type="predicted"/>
<evidence type="ECO:0000313" key="4">
    <source>
        <dbReference type="EMBL" id="SHJ89614.1"/>
    </source>
</evidence>
<feature type="transmembrane region" description="Helical" evidence="1">
    <location>
        <begin position="92"/>
        <end position="109"/>
    </location>
</feature>
<evidence type="ECO:0000313" key="5">
    <source>
        <dbReference type="Proteomes" id="UP000184474"/>
    </source>
</evidence>
<feature type="domain" description="DUF418" evidence="2">
    <location>
        <begin position="224"/>
        <end position="385"/>
    </location>
</feature>
<dbReference type="InterPro" id="IPR052529">
    <property type="entry name" value="Bact_Transport_Assoc"/>
</dbReference>
<feature type="transmembrane region" description="Helical" evidence="1">
    <location>
        <begin position="115"/>
        <end position="131"/>
    </location>
</feature>
<feature type="transmembrane region" description="Helical" evidence="1">
    <location>
        <begin position="277"/>
        <end position="300"/>
    </location>
</feature>
<feature type="transmembrane region" description="Helical" evidence="1">
    <location>
        <begin position="345"/>
        <end position="362"/>
    </location>
</feature>
<keyword evidence="1" id="KW-1133">Transmembrane helix</keyword>
<evidence type="ECO:0000256" key="1">
    <source>
        <dbReference type="SAM" id="Phobius"/>
    </source>
</evidence>
<gene>
    <name evidence="4" type="ORF">SAMN04488028_10258</name>
</gene>
<dbReference type="InterPro" id="IPR012429">
    <property type="entry name" value="HGSNAT_cat"/>
</dbReference>
<keyword evidence="1" id="KW-0472">Membrane</keyword>
<evidence type="ECO:0000259" key="3">
    <source>
        <dbReference type="Pfam" id="PF07786"/>
    </source>
</evidence>
<dbReference type="Proteomes" id="UP000184474">
    <property type="component" value="Unassembled WGS sequence"/>
</dbReference>
<feature type="transmembrane region" description="Helical" evidence="1">
    <location>
        <begin position="210"/>
        <end position="227"/>
    </location>
</feature>
<feature type="transmembrane region" description="Helical" evidence="1">
    <location>
        <begin position="239"/>
        <end position="257"/>
    </location>
</feature>
<dbReference type="PANTHER" id="PTHR30590">
    <property type="entry name" value="INNER MEMBRANE PROTEIN"/>
    <property type="match status" value="1"/>
</dbReference>
<keyword evidence="5" id="KW-1185">Reference proteome</keyword>
<dbReference type="STRING" id="156994.SAMN04488028_10258"/>
<dbReference type="Pfam" id="PF04235">
    <property type="entry name" value="DUF418"/>
    <property type="match status" value="1"/>
</dbReference>
<feature type="transmembrane region" description="Helical" evidence="1">
    <location>
        <begin position="12"/>
        <end position="30"/>
    </location>
</feature>
<evidence type="ECO:0000259" key="2">
    <source>
        <dbReference type="Pfam" id="PF04235"/>
    </source>
</evidence>
<dbReference type="InterPro" id="IPR007349">
    <property type="entry name" value="DUF418"/>
</dbReference>
<sequence>MAKKNRILIIDALRGFALLGIILIHCVEHFEIFQPTDPCSPFVLGADDDVFDTVIFLVGGKAYSIFALLFGYSFFIQIHSQEIKGVDFRRTFLWRLAVLFGIGLLHSLVYRGDILHIYALMGIPLIALYTVKSRTLLILAGVCVLQVPLLVLLVESFYDPSYVYTPYYGDGYFERGESLYTTGSFWNVVRFNLYEARVVVWTWTYHTGRFFQLMALFLVGLVIARERYLENLKAKRHQVAFIGYFCLIMMLLSKLYQEAITTFQWTEAQAILVTTVVQSYLNLLYTVAICCGFILSYVYLSKYIKVFTYMASYGRMSLTNYMLQAIVGVLIFYGFGLGWWDDLGATWSLGVGAGLFLVQLWFSQQWLRYYRYGPMEWFWRALTYRDFSIPIRKNDR</sequence>
<dbReference type="AlphaFoldDB" id="A0A1M6N1P6"/>
<feature type="transmembrane region" description="Helical" evidence="1">
    <location>
        <begin position="136"/>
        <end position="158"/>
    </location>
</feature>
<dbReference type="Pfam" id="PF07786">
    <property type="entry name" value="HGSNAT_cat"/>
    <property type="match status" value="1"/>
</dbReference>
<feature type="transmembrane region" description="Helical" evidence="1">
    <location>
        <begin position="321"/>
        <end position="339"/>
    </location>
</feature>
<protein>
    <submittedName>
        <fullName evidence="4">Uncharacterized protein</fullName>
    </submittedName>
</protein>
<name>A0A1M6N1P6_REIAG</name>